<keyword evidence="2" id="KW-0472">Membrane</keyword>
<dbReference type="EMBL" id="QTSU01000001">
    <property type="protein sequence ID" value="RDZ29176.1"/>
    <property type="molecule type" value="Genomic_DNA"/>
</dbReference>
<keyword evidence="2" id="KW-0812">Transmembrane</keyword>
<evidence type="ECO:0000256" key="2">
    <source>
        <dbReference type="SAM" id="Phobius"/>
    </source>
</evidence>
<dbReference type="AlphaFoldDB" id="A0A371K5H7"/>
<evidence type="ECO:0000256" key="1">
    <source>
        <dbReference type="SAM" id="MobiDB-lite"/>
    </source>
</evidence>
<organism evidence="3 4">
    <name type="scientific">Lysobacter silvisoli</name>
    <dbReference type="NCBI Taxonomy" id="2293254"/>
    <lineage>
        <taxon>Bacteria</taxon>
        <taxon>Pseudomonadati</taxon>
        <taxon>Pseudomonadota</taxon>
        <taxon>Gammaproteobacteria</taxon>
        <taxon>Lysobacterales</taxon>
        <taxon>Lysobacteraceae</taxon>
        <taxon>Lysobacter</taxon>
    </lineage>
</organism>
<dbReference type="Proteomes" id="UP000264492">
    <property type="component" value="Unassembled WGS sequence"/>
</dbReference>
<reference evidence="3 4" key="1">
    <citation type="submission" date="2018-08" db="EMBL/GenBank/DDBJ databases">
        <title>Lysobacter sp. zong2l5, whole genome shotgun sequence.</title>
        <authorList>
            <person name="Zhang X."/>
            <person name="Feng G."/>
            <person name="Zhu H."/>
        </authorList>
    </citation>
    <scope>NUCLEOTIDE SEQUENCE [LARGE SCALE GENOMIC DNA]</scope>
    <source>
        <strain evidence="4">zong2l5</strain>
    </source>
</reference>
<feature type="transmembrane region" description="Helical" evidence="2">
    <location>
        <begin position="40"/>
        <end position="63"/>
    </location>
</feature>
<keyword evidence="2" id="KW-1133">Transmembrane helix</keyword>
<feature type="transmembrane region" description="Helical" evidence="2">
    <location>
        <begin position="105"/>
        <end position="126"/>
    </location>
</feature>
<accession>A0A371K5H7</accession>
<sequence>MCRGREPVSCSDAGSRADADPRARRKEQRMPPPLPAPKTVWLWTAIMAAGAHLPLISLLMIWAQEGHCGDGLCGFMESVFVWLLCGFVALVAAIVGLARGERPRWLALVALATMVVPMAVLMGVAAL</sequence>
<evidence type="ECO:0000313" key="4">
    <source>
        <dbReference type="Proteomes" id="UP000264492"/>
    </source>
</evidence>
<comment type="caution">
    <text evidence="3">The sequence shown here is derived from an EMBL/GenBank/DDBJ whole genome shotgun (WGS) entry which is preliminary data.</text>
</comment>
<evidence type="ECO:0000313" key="3">
    <source>
        <dbReference type="EMBL" id="RDZ29176.1"/>
    </source>
</evidence>
<name>A0A371K5H7_9GAMM</name>
<keyword evidence="4" id="KW-1185">Reference proteome</keyword>
<feature type="region of interest" description="Disordered" evidence="1">
    <location>
        <begin position="1"/>
        <end position="35"/>
    </location>
</feature>
<proteinExistence type="predicted"/>
<protein>
    <submittedName>
        <fullName evidence="3">Uncharacterized protein</fullName>
    </submittedName>
</protein>
<gene>
    <name evidence="3" type="ORF">DX914_08810</name>
</gene>
<feature type="transmembrane region" description="Helical" evidence="2">
    <location>
        <begin position="79"/>
        <end position="98"/>
    </location>
</feature>